<dbReference type="EMBL" id="AGUD01000011">
    <property type="protein sequence ID" value="EHN12787.1"/>
    <property type="molecule type" value="Genomic_DNA"/>
</dbReference>
<feature type="region of interest" description="Disordered" evidence="1">
    <location>
        <begin position="32"/>
        <end position="53"/>
    </location>
</feature>
<dbReference type="OrthoDB" id="7470921at2"/>
<dbReference type="Proteomes" id="UP000005143">
    <property type="component" value="Unassembled WGS sequence"/>
</dbReference>
<evidence type="ECO:0000313" key="4">
    <source>
        <dbReference type="Proteomes" id="UP000005143"/>
    </source>
</evidence>
<dbReference type="InterPro" id="IPR022002">
    <property type="entry name" value="ChsH2_Znr"/>
</dbReference>
<sequence length="101" mass="10399">MSTPLRIPICDRCALALWPPRTLCPRCGGGAWREGDGSRGRAEQTTDLTGDGAPRLATVRLDAGPVVIARAPGVAAGDRVTLSLDAGALQADPDPGSHDRG</sequence>
<accession>H0E0Q3</accession>
<evidence type="ECO:0000259" key="2">
    <source>
        <dbReference type="Pfam" id="PF12172"/>
    </source>
</evidence>
<dbReference type="Pfam" id="PF12172">
    <property type="entry name" value="zf-ChsH2"/>
    <property type="match status" value="1"/>
</dbReference>
<feature type="compositionally biased region" description="Basic and acidic residues" evidence="1">
    <location>
        <begin position="33"/>
        <end position="44"/>
    </location>
</feature>
<evidence type="ECO:0000256" key="1">
    <source>
        <dbReference type="SAM" id="MobiDB-lite"/>
    </source>
</evidence>
<proteinExistence type="predicted"/>
<gene>
    <name evidence="3" type="ORF">PAI11_03610</name>
</gene>
<dbReference type="SUPFAM" id="SSF50249">
    <property type="entry name" value="Nucleic acid-binding proteins"/>
    <property type="match status" value="1"/>
</dbReference>
<name>H0E0Q3_9ACTN</name>
<dbReference type="InterPro" id="IPR012340">
    <property type="entry name" value="NA-bd_OB-fold"/>
</dbReference>
<organism evidence="3 4">
    <name type="scientific">Patulibacter medicamentivorans</name>
    <dbReference type="NCBI Taxonomy" id="1097667"/>
    <lineage>
        <taxon>Bacteria</taxon>
        <taxon>Bacillati</taxon>
        <taxon>Actinomycetota</taxon>
        <taxon>Thermoleophilia</taxon>
        <taxon>Solirubrobacterales</taxon>
        <taxon>Patulibacteraceae</taxon>
        <taxon>Patulibacter</taxon>
    </lineage>
</organism>
<dbReference type="RefSeq" id="WP_007570232.1">
    <property type="nucleotide sequence ID" value="NZ_AGUD01000011.1"/>
</dbReference>
<dbReference type="AlphaFoldDB" id="H0E0Q3"/>
<evidence type="ECO:0000313" key="3">
    <source>
        <dbReference type="EMBL" id="EHN12787.1"/>
    </source>
</evidence>
<comment type="caution">
    <text evidence="3">The sequence shown here is derived from an EMBL/GenBank/DDBJ whole genome shotgun (WGS) entry which is preliminary data.</text>
</comment>
<protein>
    <recommendedName>
        <fullName evidence="2">ChsH2 rubredoxin-like zinc ribbon domain-containing protein</fullName>
    </recommendedName>
</protein>
<feature type="domain" description="ChsH2 rubredoxin-like zinc ribbon" evidence="2">
    <location>
        <begin position="5"/>
        <end position="32"/>
    </location>
</feature>
<reference evidence="3 4" key="1">
    <citation type="journal article" date="2013" name="Biodegradation">
        <title>Quantitative proteomic analysis of ibuprofen-degrading Patulibacter sp. strain I11.</title>
        <authorList>
            <person name="Almeida B."/>
            <person name="Kjeldal H."/>
            <person name="Lolas I."/>
            <person name="Knudsen A.D."/>
            <person name="Carvalho G."/>
            <person name="Nielsen K.L."/>
            <person name="Barreto Crespo M.T."/>
            <person name="Stensballe A."/>
            <person name="Nielsen J.L."/>
        </authorList>
    </citation>
    <scope>NUCLEOTIDE SEQUENCE [LARGE SCALE GENOMIC DNA]</scope>
    <source>
        <strain evidence="3 4">I11</strain>
    </source>
</reference>
<keyword evidence="4" id="KW-1185">Reference proteome</keyword>